<comment type="caution">
    <text evidence="5">The sequence shown here is derived from an EMBL/GenBank/DDBJ whole genome shotgun (WGS) entry which is preliminary data.</text>
</comment>
<dbReference type="InterPro" id="IPR013096">
    <property type="entry name" value="Cupin_2"/>
</dbReference>
<dbReference type="InterPro" id="IPR037923">
    <property type="entry name" value="HTH-like"/>
</dbReference>
<evidence type="ECO:0000256" key="1">
    <source>
        <dbReference type="ARBA" id="ARBA00023015"/>
    </source>
</evidence>
<evidence type="ECO:0000256" key="2">
    <source>
        <dbReference type="ARBA" id="ARBA00023125"/>
    </source>
</evidence>
<dbReference type="GO" id="GO:0043565">
    <property type="term" value="F:sequence-specific DNA binding"/>
    <property type="evidence" value="ECO:0007669"/>
    <property type="project" value="InterPro"/>
</dbReference>
<dbReference type="Gene3D" id="2.60.120.10">
    <property type="entry name" value="Jelly Rolls"/>
    <property type="match status" value="1"/>
</dbReference>
<evidence type="ECO:0000259" key="4">
    <source>
        <dbReference type="PROSITE" id="PS01124"/>
    </source>
</evidence>
<keyword evidence="3" id="KW-0804">Transcription</keyword>
<sequence>MGNYLEIPNLDKNFPFRTFTNDGEVLVYPHWHKEIEMIYVLRGSLNLGVNDVPIQMNAGEIQIINGGDVHYFLASPNSERIVIQFDLAFFQQDKKSNEQADLRRLFQTCVSSSRNWDDAIRSKMRELILTIHEEEQNKQSGFEYATKAKMLEMLVLLYREVPKNAATGENILRDEAVLKSQETLETLDEIFSYIEKRYKEPINLQEMADLTGFSTYYFTKFFKRNTGMTFVTFLNDYRLNKAKWILMNEEFPITEVAEMTGFSSVKTFHHAFKRAMGIAPLKFRKTIYEKNRTIK</sequence>
<dbReference type="InterPro" id="IPR018062">
    <property type="entry name" value="HTH_AraC-typ_CS"/>
</dbReference>
<protein>
    <submittedName>
        <fullName evidence="5">AraC family transcriptional regulator</fullName>
    </submittedName>
</protein>
<dbReference type="PROSITE" id="PS00041">
    <property type="entry name" value="HTH_ARAC_FAMILY_1"/>
    <property type="match status" value="1"/>
</dbReference>
<evidence type="ECO:0000313" key="5">
    <source>
        <dbReference type="EMBL" id="KMT58440.1"/>
    </source>
</evidence>
<dbReference type="PRINTS" id="PR00032">
    <property type="entry name" value="HTHARAC"/>
</dbReference>
<feature type="domain" description="HTH araC/xylS-type" evidence="4">
    <location>
        <begin position="188"/>
        <end position="286"/>
    </location>
</feature>
<dbReference type="Pfam" id="PF07883">
    <property type="entry name" value="Cupin_2"/>
    <property type="match status" value="1"/>
</dbReference>
<dbReference type="RefSeq" id="WP_007473742.1">
    <property type="nucleotide sequence ID" value="NZ_KQ130619.1"/>
</dbReference>
<dbReference type="Proteomes" id="UP000052258">
    <property type="component" value="Unassembled WGS sequence"/>
</dbReference>
<dbReference type="SUPFAM" id="SSF51215">
    <property type="entry name" value="Regulatory protein AraC"/>
    <property type="match status" value="1"/>
</dbReference>
<reference evidence="5 6" key="1">
    <citation type="journal article" date="2015" name="Genome Biol. Evol.">
        <title>Comparative Genomics of Listeria Sensu Lato: Genus-Wide Differences in Evolutionary Dynamics and the Progressive Gain of Complex, Potentially Pathogenicity-Related Traits through Lateral Gene Transfer.</title>
        <authorList>
            <person name="Chiara M."/>
            <person name="Caruso M."/>
            <person name="D'Erchia A.M."/>
            <person name="Manzari C."/>
            <person name="Fraccalvieri R."/>
            <person name="Goffredo E."/>
            <person name="Latorre L."/>
            <person name="Miccolupo A."/>
            <person name="Padalino I."/>
            <person name="Santagada G."/>
            <person name="Chiocco D."/>
            <person name="Pesole G."/>
            <person name="Horner D.S."/>
            <person name="Parisi A."/>
        </authorList>
    </citation>
    <scope>NUCLEOTIDE SEQUENCE [LARGE SCALE GENOMIC DNA]</scope>
    <source>
        <strain evidence="5 6">1991</strain>
    </source>
</reference>
<dbReference type="Pfam" id="PF12833">
    <property type="entry name" value="HTH_18"/>
    <property type="match status" value="1"/>
</dbReference>
<evidence type="ECO:0000256" key="3">
    <source>
        <dbReference type="ARBA" id="ARBA00023163"/>
    </source>
</evidence>
<dbReference type="AlphaFoldDB" id="A0A0J8G724"/>
<dbReference type="PROSITE" id="PS01124">
    <property type="entry name" value="HTH_ARAC_FAMILY_2"/>
    <property type="match status" value="1"/>
</dbReference>
<dbReference type="InterPro" id="IPR014710">
    <property type="entry name" value="RmlC-like_jellyroll"/>
</dbReference>
<name>A0A0J8G724_9LIST</name>
<dbReference type="Gene3D" id="1.10.10.60">
    <property type="entry name" value="Homeodomain-like"/>
    <property type="match status" value="2"/>
</dbReference>
<accession>A0A0J8G724</accession>
<dbReference type="InterPro" id="IPR009057">
    <property type="entry name" value="Homeodomain-like_sf"/>
</dbReference>
<gene>
    <name evidence="5" type="ORF">X560_2266</name>
</gene>
<dbReference type="GO" id="GO:0003700">
    <property type="term" value="F:DNA-binding transcription factor activity"/>
    <property type="evidence" value="ECO:0007669"/>
    <property type="project" value="InterPro"/>
</dbReference>
<organism evidence="5 6">
    <name type="scientific">Listeria fleischmannii 1991</name>
    <dbReference type="NCBI Taxonomy" id="1430899"/>
    <lineage>
        <taxon>Bacteria</taxon>
        <taxon>Bacillati</taxon>
        <taxon>Bacillota</taxon>
        <taxon>Bacilli</taxon>
        <taxon>Bacillales</taxon>
        <taxon>Listeriaceae</taxon>
        <taxon>Listeria</taxon>
    </lineage>
</organism>
<dbReference type="InterPro" id="IPR020449">
    <property type="entry name" value="Tscrpt_reg_AraC-type_HTH"/>
</dbReference>
<keyword evidence="1" id="KW-0805">Transcription regulation</keyword>
<dbReference type="SUPFAM" id="SSF46689">
    <property type="entry name" value="Homeodomain-like"/>
    <property type="match status" value="2"/>
</dbReference>
<dbReference type="EMBL" id="AZHO01000030">
    <property type="protein sequence ID" value="KMT58440.1"/>
    <property type="molecule type" value="Genomic_DNA"/>
</dbReference>
<dbReference type="SMART" id="SM00342">
    <property type="entry name" value="HTH_ARAC"/>
    <property type="match status" value="1"/>
</dbReference>
<keyword evidence="6" id="KW-1185">Reference proteome</keyword>
<keyword evidence="2" id="KW-0238">DNA-binding</keyword>
<proteinExistence type="predicted"/>
<dbReference type="PATRIC" id="fig|1430899.3.peg.2314"/>
<dbReference type="PANTHER" id="PTHR43280">
    <property type="entry name" value="ARAC-FAMILY TRANSCRIPTIONAL REGULATOR"/>
    <property type="match status" value="1"/>
</dbReference>
<dbReference type="PANTHER" id="PTHR43280:SF28">
    <property type="entry name" value="HTH-TYPE TRANSCRIPTIONAL ACTIVATOR RHAS"/>
    <property type="match status" value="1"/>
</dbReference>
<dbReference type="InterPro" id="IPR018060">
    <property type="entry name" value="HTH_AraC"/>
</dbReference>
<evidence type="ECO:0000313" key="6">
    <source>
        <dbReference type="Proteomes" id="UP000052258"/>
    </source>
</evidence>
<dbReference type="OrthoDB" id="9799319at2"/>